<keyword evidence="3" id="KW-1185">Reference proteome</keyword>
<gene>
    <name evidence="2" type="ORF">STRIP9103_03271</name>
</gene>
<sequence>MLVIADVDDPDPEFHPPHLRTAPRAPPAIVQEWAAEGTAQGRRHTDEGSRNPARGSGPTPAQRCPHRSHPVGTSFAADGGDLPSLFAGADAGQAPATEQRSESAL</sequence>
<accession>L1KN20</accession>
<evidence type="ECO:0000256" key="1">
    <source>
        <dbReference type="SAM" id="MobiDB-lite"/>
    </source>
</evidence>
<dbReference type="Proteomes" id="UP000010411">
    <property type="component" value="Unassembled WGS sequence"/>
</dbReference>
<dbReference type="AlphaFoldDB" id="L1KN20"/>
<evidence type="ECO:0000313" key="3">
    <source>
        <dbReference type="Proteomes" id="UP000010411"/>
    </source>
</evidence>
<feature type="compositionally biased region" description="Polar residues" evidence="1">
    <location>
        <begin position="96"/>
        <end position="105"/>
    </location>
</feature>
<evidence type="ECO:0000313" key="2">
    <source>
        <dbReference type="EMBL" id="EKX62002.1"/>
    </source>
</evidence>
<name>L1KN20_9ACTN</name>
<feature type="region of interest" description="Disordered" evidence="1">
    <location>
        <begin position="1"/>
        <end position="105"/>
    </location>
</feature>
<organism evidence="2 3">
    <name type="scientific">Streptomyces ipomoeae 91-03</name>
    <dbReference type="NCBI Taxonomy" id="698759"/>
    <lineage>
        <taxon>Bacteria</taxon>
        <taxon>Bacillati</taxon>
        <taxon>Actinomycetota</taxon>
        <taxon>Actinomycetes</taxon>
        <taxon>Kitasatosporales</taxon>
        <taxon>Streptomycetaceae</taxon>
        <taxon>Streptomyces</taxon>
    </lineage>
</organism>
<dbReference type="EMBL" id="AEJC01000543">
    <property type="protein sequence ID" value="EKX62002.1"/>
    <property type="molecule type" value="Genomic_DNA"/>
</dbReference>
<proteinExistence type="predicted"/>
<protein>
    <submittedName>
        <fullName evidence="2">Uncharacterized protein</fullName>
    </submittedName>
</protein>
<comment type="caution">
    <text evidence="2">The sequence shown here is derived from an EMBL/GenBank/DDBJ whole genome shotgun (WGS) entry which is preliminary data.</text>
</comment>
<feature type="compositionally biased region" description="Acidic residues" evidence="1">
    <location>
        <begin position="1"/>
        <end position="11"/>
    </location>
</feature>
<reference evidence="2 3" key="1">
    <citation type="submission" date="2012-11" db="EMBL/GenBank/DDBJ databases">
        <authorList>
            <person name="Huguet-Tapia J.C."/>
            <person name="Durkin A.S."/>
            <person name="Pettis G.S."/>
            <person name="Badger J.H."/>
        </authorList>
    </citation>
    <scope>NUCLEOTIDE SEQUENCE [LARGE SCALE GENOMIC DNA]</scope>
    <source>
        <strain evidence="2 3">91-03</strain>
    </source>
</reference>